<accession>A0ABW3Z0E7</accession>
<sequence>MKYAVATFTLTSLLMVGIARADSADDDKDQSYDLPTIVHGKTSMTKAMQSSSTFSFKLFRADDPDKRQPYSYPEPSPNRR</sequence>
<dbReference type="Proteomes" id="UP001597173">
    <property type="component" value="Unassembled WGS sequence"/>
</dbReference>
<keyword evidence="4" id="KW-1185">Reference proteome</keyword>
<feature type="chain" id="PRO_5046322437" evidence="2">
    <location>
        <begin position="22"/>
        <end position="80"/>
    </location>
</feature>
<protein>
    <submittedName>
        <fullName evidence="3">Uncharacterized protein</fullName>
    </submittedName>
</protein>
<feature type="signal peptide" evidence="2">
    <location>
        <begin position="1"/>
        <end position="21"/>
    </location>
</feature>
<name>A0ABW3Z0E7_MYCRA</name>
<reference evidence="4" key="1">
    <citation type="journal article" date="2019" name="Int. J. Syst. Evol. Microbiol.">
        <title>The Global Catalogue of Microorganisms (GCM) 10K type strain sequencing project: providing services to taxonomists for standard genome sequencing and annotation.</title>
        <authorList>
            <consortium name="The Broad Institute Genomics Platform"/>
            <consortium name="The Broad Institute Genome Sequencing Center for Infectious Disease"/>
            <person name="Wu L."/>
            <person name="Ma J."/>
        </authorList>
    </citation>
    <scope>NUCLEOTIDE SEQUENCE [LARGE SCALE GENOMIC DNA]</scope>
    <source>
        <strain evidence="4">CCUG 55609</strain>
    </source>
</reference>
<evidence type="ECO:0000313" key="4">
    <source>
        <dbReference type="Proteomes" id="UP001597173"/>
    </source>
</evidence>
<gene>
    <name evidence="3" type="ORF">ACFQ33_17630</name>
</gene>
<dbReference type="RefSeq" id="WP_374840955.1">
    <property type="nucleotide sequence ID" value="NZ_JBHEEW010000017.1"/>
</dbReference>
<evidence type="ECO:0000313" key="3">
    <source>
        <dbReference type="EMBL" id="MFD1329713.1"/>
    </source>
</evidence>
<organism evidence="3 4">
    <name type="scientific">Mycoplana ramosa</name>
    <name type="common">Mycoplana bullata</name>
    <dbReference type="NCBI Taxonomy" id="40837"/>
    <lineage>
        <taxon>Bacteria</taxon>
        <taxon>Pseudomonadati</taxon>
        <taxon>Pseudomonadota</taxon>
        <taxon>Alphaproteobacteria</taxon>
        <taxon>Hyphomicrobiales</taxon>
        <taxon>Rhizobiaceae</taxon>
        <taxon>Mycoplana</taxon>
    </lineage>
</organism>
<evidence type="ECO:0000256" key="1">
    <source>
        <dbReference type="SAM" id="MobiDB-lite"/>
    </source>
</evidence>
<feature type="region of interest" description="Disordered" evidence="1">
    <location>
        <begin position="61"/>
        <end position="80"/>
    </location>
</feature>
<evidence type="ECO:0000256" key="2">
    <source>
        <dbReference type="SAM" id="SignalP"/>
    </source>
</evidence>
<comment type="caution">
    <text evidence="3">The sequence shown here is derived from an EMBL/GenBank/DDBJ whole genome shotgun (WGS) entry which is preliminary data.</text>
</comment>
<keyword evidence="2" id="KW-0732">Signal</keyword>
<proteinExistence type="predicted"/>
<dbReference type="EMBL" id="JBHTNF010000013">
    <property type="protein sequence ID" value="MFD1329713.1"/>
    <property type="molecule type" value="Genomic_DNA"/>
</dbReference>